<accession>A0A1U7CJ94</accession>
<dbReference type="RefSeq" id="WP_076343217.1">
    <property type="nucleotide sequence ID" value="NZ_CP019082.1"/>
</dbReference>
<dbReference type="KEGG" id="pbor:BSF38_00391"/>
<evidence type="ECO:0000313" key="2">
    <source>
        <dbReference type="EMBL" id="APW58978.1"/>
    </source>
</evidence>
<dbReference type="PANTHER" id="PTHR43464">
    <property type="entry name" value="METHYLTRANSFERASE"/>
    <property type="match status" value="1"/>
</dbReference>
<feature type="domain" description="Methyltransferase" evidence="1">
    <location>
        <begin position="62"/>
        <end position="152"/>
    </location>
</feature>
<dbReference type="PANTHER" id="PTHR43464:SF83">
    <property type="entry name" value="MALONYL-[ACYL-CARRIER PROTEIN] O-METHYLTRANSFERASE"/>
    <property type="match status" value="1"/>
</dbReference>
<keyword evidence="3" id="KW-1185">Reference proteome</keyword>
<name>A0A1U7CJ94_9BACT</name>
<keyword evidence="2" id="KW-0808">Transferase</keyword>
<sequence>MIESSEKHEGFAYSRARWDWASSADHAYWITGTSSVDHFDRSGWADACNLATLCPGYRDQTILEWGSGSGRVTQYLCRMFRRTHAVDISSGMLGLLAQRGFPDLSLHHTDGAELPPGIAVDVVYSYICWMHNRKEDLPAIMRACRAVLKPTGKLVFQLPVYDEPRSPRTFIDTACWTPREFLELAEETGFAVTRMTASVGAFAPESMGANHFDLHEWRPRPCASSNHDANGRPASI</sequence>
<dbReference type="Gene3D" id="3.40.50.150">
    <property type="entry name" value="Vaccinia Virus protein VP39"/>
    <property type="match status" value="1"/>
</dbReference>
<dbReference type="Proteomes" id="UP000186309">
    <property type="component" value="Chromosome"/>
</dbReference>
<proteinExistence type="predicted"/>
<dbReference type="STRING" id="1387353.BSF38_00391"/>
<reference evidence="3" key="1">
    <citation type="submission" date="2016-12" db="EMBL/GenBank/DDBJ databases">
        <title>Comparative genomics of four Isosphaeraceae planctomycetes: a common pool of plasmids and glycoside hydrolase genes.</title>
        <authorList>
            <person name="Ivanova A."/>
        </authorList>
    </citation>
    <scope>NUCLEOTIDE SEQUENCE [LARGE SCALE GENOMIC DNA]</scope>
    <source>
        <strain evidence="3">PX4</strain>
    </source>
</reference>
<evidence type="ECO:0000259" key="1">
    <source>
        <dbReference type="Pfam" id="PF13649"/>
    </source>
</evidence>
<dbReference type="SUPFAM" id="SSF53335">
    <property type="entry name" value="S-adenosyl-L-methionine-dependent methyltransferases"/>
    <property type="match status" value="1"/>
</dbReference>
<organism evidence="2 3">
    <name type="scientific">Paludisphaera borealis</name>
    <dbReference type="NCBI Taxonomy" id="1387353"/>
    <lineage>
        <taxon>Bacteria</taxon>
        <taxon>Pseudomonadati</taxon>
        <taxon>Planctomycetota</taxon>
        <taxon>Planctomycetia</taxon>
        <taxon>Isosphaerales</taxon>
        <taxon>Isosphaeraceae</taxon>
        <taxon>Paludisphaera</taxon>
    </lineage>
</organism>
<dbReference type="InterPro" id="IPR041698">
    <property type="entry name" value="Methyltransf_25"/>
</dbReference>
<dbReference type="OrthoDB" id="253007at2"/>
<keyword evidence="2" id="KW-0489">Methyltransferase</keyword>
<dbReference type="EMBL" id="CP019082">
    <property type="protein sequence ID" value="APW58978.1"/>
    <property type="molecule type" value="Genomic_DNA"/>
</dbReference>
<dbReference type="AlphaFoldDB" id="A0A1U7CJ94"/>
<protein>
    <submittedName>
        <fullName evidence="2">Trans-aconitate 2-methyltransferase</fullName>
        <ecNumber evidence="2">2.1.1.144</ecNumber>
    </submittedName>
</protein>
<dbReference type="GO" id="GO:0032259">
    <property type="term" value="P:methylation"/>
    <property type="evidence" value="ECO:0007669"/>
    <property type="project" value="UniProtKB-KW"/>
</dbReference>
<dbReference type="InterPro" id="IPR029063">
    <property type="entry name" value="SAM-dependent_MTases_sf"/>
</dbReference>
<evidence type="ECO:0000313" key="3">
    <source>
        <dbReference type="Proteomes" id="UP000186309"/>
    </source>
</evidence>
<gene>
    <name evidence="2" type="primary">tam_1</name>
    <name evidence="2" type="ORF">BSF38_00391</name>
</gene>
<dbReference type="Pfam" id="PF13649">
    <property type="entry name" value="Methyltransf_25"/>
    <property type="match status" value="1"/>
</dbReference>
<dbReference type="GO" id="GO:0030798">
    <property type="term" value="F:trans-aconitate 2-methyltransferase activity"/>
    <property type="evidence" value="ECO:0007669"/>
    <property type="project" value="UniProtKB-EC"/>
</dbReference>
<dbReference type="EC" id="2.1.1.144" evidence="2"/>
<dbReference type="CDD" id="cd02440">
    <property type="entry name" value="AdoMet_MTases"/>
    <property type="match status" value="1"/>
</dbReference>